<comment type="caution">
    <text evidence="3">The sequence shown here is derived from an EMBL/GenBank/DDBJ whole genome shotgun (WGS) entry which is preliminary data.</text>
</comment>
<keyword evidence="1" id="KW-1133">Transmembrane helix</keyword>
<dbReference type="Proteomes" id="UP000215405">
    <property type="component" value="Unassembled WGS sequence"/>
</dbReference>
<accession>A0A231UY12</accession>
<dbReference type="PROSITE" id="PS51257">
    <property type="entry name" value="PROKAR_LIPOPROTEIN"/>
    <property type="match status" value="1"/>
</dbReference>
<protein>
    <recommendedName>
        <fullName evidence="5">Lipoprotein</fullName>
    </recommendedName>
</protein>
<gene>
    <name evidence="3" type="ORF">B7H23_12255</name>
</gene>
<evidence type="ECO:0000256" key="1">
    <source>
        <dbReference type="SAM" id="Phobius"/>
    </source>
</evidence>
<keyword evidence="4" id="KW-1185">Reference proteome</keyword>
<dbReference type="RefSeq" id="WP_094077655.1">
    <property type="nucleotide sequence ID" value="NZ_NBYO01000002.1"/>
</dbReference>
<sequence length="86" mass="8375">MRHLSKFAAYAAIATVLSGCATTGQGTHAAVPEPVERKHVCDGRKGKCAAIAGGAAVGATAVALTVAAGVLFVTVLVAGVGGELTK</sequence>
<feature type="chain" id="PRO_5012827791" description="Lipoprotein" evidence="2">
    <location>
        <begin position="30"/>
        <end position="86"/>
    </location>
</feature>
<feature type="signal peptide" evidence="2">
    <location>
        <begin position="1"/>
        <end position="29"/>
    </location>
</feature>
<reference evidence="4" key="1">
    <citation type="journal article" date="2017" name="Int. J. Syst. Evol. Microbiol.">
        <title>Notoacmeibacter marinus gen. nov., sp. nov., isolated from the gut of a limpet and proposal of Notoacmeibacteraceae fam. nov. in the order Rhizobiales of the class Alphaproteobacteria.</title>
        <authorList>
            <person name="Huang Z."/>
            <person name="Guo F."/>
            <person name="Lai Q."/>
        </authorList>
    </citation>
    <scope>NUCLEOTIDE SEQUENCE [LARGE SCALE GENOMIC DNA]</scope>
    <source>
        <strain evidence="4">XMTR2A4</strain>
    </source>
</reference>
<name>A0A231UY12_9HYPH</name>
<keyword evidence="2" id="KW-0732">Signal</keyword>
<keyword evidence="1" id="KW-0812">Transmembrane</keyword>
<dbReference type="AlphaFoldDB" id="A0A231UY12"/>
<evidence type="ECO:0008006" key="5">
    <source>
        <dbReference type="Google" id="ProtNLM"/>
    </source>
</evidence>
<keyword evidence="1" id="KW-0472">Membrane</keyword>
<organism evidence="3 4">
    <name type="scientific">Notoacmeibacter marinus</name>
    <dbReference type="NCBI Taxonomy" id="1876515"/>
    <lineage>
        <taxon>Bacteria</taxon>
        <taxon>Pseudomonadati</taxon>
        <taxon>Pseudomonadota</taxon>
        <taxon>Alphaproteobacteria</taxon>
        <taxon>Hyphomicrobiales</taxon>
        <taxon>Notoacmeibacteraceae</taxon>
        <taxon>Notoacmeibacter</taxon>
    </lineage>
</organism>
<proteinExistence type="predicted"/>
<evidence type="ECO:0000313" key="3">
    <source>
        <dbReference type="EMBL" id="OXT00839.1"/>
    </source>
</evidence>
<dbReference type="EMBL" id="NBYO01000002">
    <property type="protein sequence ID" value="OXT00839.1"/>
    <property type="molecule type" value="Genomic_DNA"/>
</dbReference>
<evidence type="ECO:0000313" key="4">
    <source>
        <dbReference type="Proteomes" id="UP000215405"/>
    </source>
</evidence>
<evidence type="ECO:0000256" key="2">
    <source>
        <dbReference type="SAM" id="SignalP"/>
    </source>
</evidence>
<feature type="transmembrane region" description="Helical" evidence="1">
    <location>
        <begin position="53"/>
        <end position="80"/>
    </location>
</feature>